<proteinExistence type="predicted"/>
<dbReference type="EMBL" id="VXIT01000010">
    <property type="protein sequence ID" value="KAA6409973.1"/>
    <property type="molecule type" value="Genomic_DNA"/>
</dbReference>
<gene>
    <name evidence="2" type="ORF">FRX48_06587</name>
</gene>
<dbReference type="Pfam" id="PF13391">
    <property type="entry name" value="HNH_2"/>
    <property type="match status" value="1"/>
</dbReference>
<evidence type="ECO:0000313" key="3">
    <source>
        <dbReference type="Proteomes" id="UP000324767"/>
    </source>
</evidence>
<accession>A0A5M8PKJ7</accession>
<dbReference type="Proteomes" id="UP000324767">
    <property type="component" value="Unassembled WGS sequence"/>
</dbReference>
<organism evidence="2 3">
    <name type="scientific">Lasallia pustulata</name>
    <dbReference type="NCBI Taxonomy" id="136370"/>
    <lineage>
        <taxon>Eukaryota</taxon>
        <taxon>Fungi</taxon>
        <taxon>Dikarya</taxon>
        <taxon>Ascomycota</taxon>
        <taxon>Pezizomycotina</taxon>
        <taxon>Lecanoromycetes</taxon>
        <taxon>OSLEUM clade</taxon>
        <taxon>Umbilicariomycetidae</taxon>
        <taxon>Umbilicariales</taxon>
        <taxon>Umbilicariaceae</taxon>
        <taxon>Lasallia</taxon>
    </lineage>
</organism>
<comment type="caution">
    <text evidence="2">The sequence shown here is derived from an EMBL/GenBank/DDBJ whole genome shotgun (WGS) entry which is preliminary data.</text>
</comment>
<dbReference type="AlphaFoldDB" id="A0A5M8PKJ7"/>
<dbReference type="OrthoDB" id="2104739at2759"/>
<protein>
    <recommendedName>
        <fullName evidence="1">HNH nuclease domain-containing protein</fullName>
    </recommendedName>
</protein>
<reference evidence="2 3" key="1">
    <citation type="submission" date="2019-09" db="EMBL/GenBank/DDBJ databases">
        <title>The hologenome of the rock-dwelling lichen Lasallia pustulata.</title>
        <authorList>
            <person name="Greshake Tzovaras B."/>
            <person name="Segers F."/>
            <person name="Bicker A."/>
            <person name="Dal Grande F."/>
            <person name="Otte J."/>
            <person name="Hankeln T."/>
            <person name="Schmitt I."/>
            <person name="Ebersberger I."/>
        </authorList>
    </citation>
    <scope>NUCLEOTIDE SEQUENCE [LARGE SCALE GENOMIC DNA]</scope>
    <source>
        <strain evidence="2">A1-1</strain>
    </source>
</reference>
<sequence>MSAHPRYRTSLEGVIDLFASTRQLSSEQRETATRVFNAVIEACEPLHNTGPYKQITLVRLTYEYARSEESRDKFLRFFFQQTDIPTEVSVGEPIRRCDYGPQVIAFADTLIENFFLPLKASTRKTPQPSPATLFGLRSTQLPAAPTQRLATLRRDSLIRDRHRCVISGKFDHVEAEKRVARDGDEEAQDDDGNLLKDESRNFAPLEVAHIIRHSLMTARSGQSELDESKKIALAILNMFDDGVIHLIEGSDIDRPLNAITLTLDFHQLFGNFKVYFEPHGNQPHTYRIDSMTTGILRHRIFPVNRTLFLTDTRTIDPPSPRLLAVHCAIAHILHLSAAGRHIDRILEDLDQGDIMADGSTPLGYFVQLRLQGWLDGRVRAY</sequence>
<evidence type="ECO:0000259" key="1">
    <source>
        <dbReference type="Pfam" id="PF13391"/>
    </source>
</evidence>
<name>A0A5M8PKJ7_9LECA</name>
<evidence type="ECO:0000313" key="2">
    <source>
        <dbReference type="EMBL" id="KAA6409973.1"/>
    </source>
</evidence>
<dbReference type="InterPro" id="IPR003615">
    <property type="entry name" value="HNH_nuc"/>
</dbReference>
<feature type="domain" description="HNH nuclease" evidence="1">
    <location>
        <begin position="164"/>
        <end position="277"/>
    </location>
</feature>